<dbReference type="Pfam" id="PF13561">
    <property type="entry name" value="adh_short_C2"/>
    <property type="match status" value="1"/>
</dbReference>
<dbReference type="RefSeq" id="YP_009302516.1">
    <property type="nucleotide sequence ID" value="NC_031245.1"/>
</dbReference>
<keyword evidence="4" id="KW-1185">Reference proteome</keyword>
<proteinExistence type="inferred from homology"/>
<dbReference type="PROSITE" id="PS00061">
    <property type="entry name" value="ADH_SHORT"/>
    <property type="match status" value="1"/>
</dbReference>
<dbReference type="PANTHER" id="PTHR24321:SF8">
    <property type="entry name" value="ESTRADIOL 17-BETA-DEHYDROGENASE 8-RELATED"/>
    <property type="match status" value="1"/>
</dbReference>
<evidence type="ECO:0000313" key="4">
    <source>
        <dbReference type="Proteomes" id="UP000203261"/>
    </source>
</evidence>
<accession>A0A127AWG8</accession>
<dbReference type="SUPFAM" id="SSF51735">
    <property type="entry name" value="NAD(P)-binding Rossmann-fold domains"/>
    <property type="match status" value="1"/>
</dbReference>
<dbReference type="InterPro" id="IPR002347">
    <property type="entry name" value="SDR_fam"/>
</dbReference>
<dbReference type="KEGG" id="vg:29125296"/>
<dbReference type="InterPro" id="IPR036291">
    <property type="entry name" value="NAD(P)-bd_dom_sf"/>
</dbReference>
<sequence>MGFKVIYGANSYIAKNVLHMSDSDYITVGNQDCDYTYEEFRKLKNIPGISQVLYATGRPQPPNSKLSENPDLFSKNAFDFFKLMEHLEEFLMKDASIVYLSSGHSVRASDINPYYAASKASVNSYVVSMSKKFAKMNLKDGGHRRINAVAPEAIDSPMIDSMLELDNVPRDVYINTRPNMRLLSIEEVVHPILFLLSNKSTGINGQILILGGVK</sequence>
<dbReference type="GO" id="GO:0016491">
    <property type="term" value="F:oxidoreductase activity"/>
    <property type="evidence" value="ECO:0007669"/>
    <property type="project" value="UniProtKB-KW"/>
</dbReference>
<gene>
    <name evidence="3" type="ORF">SP15_129</name>
</gene>
<evidence type="ECO:0000256" key="2">
    <source>
        <dbReference type="ARBA" id="ARBA00023002"/>
    </source>
</evidence>
<evidence type="ECO:0000256" key="1">
    <source>
        <dbReference type="ARBA" id="ARBA00006484"/>
    </source>
</evidence>
<dbReference type="CDD" id="cd05233">
    <property type="entry name" value="SDR_c"/>
    <property type="match status" value="1"/>
</dbReference>
<dbReference type="InterPro" id="IPR020904">
    <property type="entry name" value="Sc_DH/Rdtase_CS"/>
</dbReference>
<keyword evidence="2" id="KW-0560">Oxidoreductase</keyword>
<dbReference type="PANTHER" id="PTHR24321">
    <property type="entry name" value="DEHYDROGENASES, SHORT CHAIN"/>
    <property type="match status" value="1"/>
</dbReference>
<evidence type="ECO:0000313" key="3">
    <source>
        <dbReference type="EMBL" id="AMM44927.1"/>
    </source>
</evidence>
<comment type="similarity">
    <text evidence="1">Belongs to the short-chain dehydrogenases/reductases (SDR) family.</text>
</comment>
<organism evidence="3 4">
    <name type="scientific">Bacillus phage SP-15</name>
    <dbReference type="NCBI Taxonomy" id="1792032"/>
    <lineage>
        <taxon>Viruses</taxon>
        <taxon>Duplodnaviria</taxon>
        <taxon>Heunggongvirae</taxon>
        <taxon>Uroviricota</taxon>
        <taxon>Caudoviricetes</taxon>
        <taxon>Thornevirus</taxon>
        <taxon>Thornevirus SP15</taxon>
    </lineage>
</organism>
<dbReference type="Proteomes" id="UP000203261">
    <property type="component" value="Segment"/>
</dbReference>
<reference evidence="3 4" key="1">
    <citation type="submission" date="2015-08" db="EMBL/GenBank/DDBJ databases">
        <authorList>
            <person name="Babu N.S."/>
            <person name="Beckwith C.J."/>
            <person name="Beseler K.G."/>
            <person name="Brison A."/>
            <person name="Carone J.V."/>
            <person name="Caskin T.P."/>
            <person name="Diamond M."/>
            <person name="Durham M.E."/>
            <person name="Foxe J.M."/>
            <person name="Go M."/>
            <person name="Henderson B.A."/>
            <person name="Jones I.B."/>
            <person name="McGettigan J.A."/>
            <person name="Micheletti S.J."/>
            <person name="Nasrallah M.E."/>
            <person name="Ortiz D."/>
            <person name="Piller C.R."/>
            <person name="Privatt S.R."/>
            <person name="Schneider S.L."/>
            <person name="Sharp S."/>
            <person name="Smith T.C."/>
            <person name="Stanton J.D."/>
            <person name="Ullery H.E."/>
            <person name="Wilson R.J."/>
            <person name="Serrano M.G."/>
            <person name="Buck G."/>
            <person name="Lee V."/>
            <person name="Wang Y."/>
            <person name="Carvalho R."/>
            <person name="Voegtly L."/>
            <person name="Shi R."/>
            <person name="Duckworth R."/>
            <person name="Johnson A."/>
            <person name="Loviza R."/>
            <person name="Walstead R."/>
            <person name="Shah Z."/>
            <person name="Kiflezghi M."/>
            <person name="Wade K."/>
            <person name="Ball S.L."/>
            <person name="Bradley K.W."/>
            <person name="Asai D.J."/>
            <person name="Bowman C.A."/>
            <person name="Russell D.A."/>
            <person name="Pope W.H."/>
            <person name="Jacobs-Sera D."/>
            <person name="Hendrix R.W."/>
            <person name="Hatfull G.F."/>
        </authorList>
    </citation>
    <scope>NUCLEOTIDE SEQUENCE [LARGE SCALE GENOMIC DNA]</scope>
</reference>
<name>A0A127AWG8_9CAUD</name>
<dbReference type="Gene3D" id="3.40.50.720">
    <property type="entry name" value="NAD(P)-binding Rossmann-like Domain"/>
    <property type="match status" value="1"/>
</dbReference>
<protein>
    <submittedName>
        <fullName evidence="3">Acyl carrier protein reductase</fullName>
    </submittedName>
</protein>
<dbReference type="EMBL" id="KT624200">
    <property type="protein sequence ID" value="AMM44927.1"/>
    <property type="molecule type" value="Genomic_DNA"/>
</dbReference>
<dbReference type="GeneID" id="29125296"/>